<gene>
    <name evidence="3" type="ordered locus">zobellia_1111</name>
</gene>
<dbReference type="STRING" id="63186.ZOBELLIA_1111"/>
<dbReference type="PANTHER" id="PTHR37312">
    <property type="entry name" value="MEMBRANE-BOUND ACYLTRANSFERASE YKRP-RELATED"/>
    <property type="match status" value="1"/>
</dbReference>
<keyword evidence="1" id="KW-1133">Transmembrane helix</keyword>
<dbReference type="RefSeq" id="WP_013992478.1">
    <property type="nucleotide sequence ID" value="NC_015844.1"/>
</dbReference>
<dbReference type="EC" id="2.3.1.-" evidence="3"/>
<feature type="domain" description="Acyltransferase 3" evidence="2">
    <location>
        <begin position="6"/>
        <end position="289"/>
    </location>
</feature>
<evidence type="ECO:0000259" key="2">
    <source>
        <dbReference type="Pfam" id="PF01757"/>
    </source>
</evidence>
<dbReference type="PANTHER" id="PTHR37312:SF1">
    <property type="entry name" value="MEMBRANE-BOUND ACYLTRANSFERASE YKRP-RELATED"/>
    <property type="match status" value="1"/>
</dbReference>
<dbReference type="InterPro" id="IPR052734">
    <property type="entry name" value="Nod_factor_acetyltransferase"/>
</dbReference>
<dbReference type="KEGG" id="zga:ZOBELLIA_1111"/>
<feature type="transmembrane region" description="Helical" evidence="1">
    <location>
        <begin position="37"/>
        <end position="53"/>
    </location>
</feature>
<dbReference type="InterPro" id="IPR002656">
    <property type="entry name" value="Acyl_transf_3_dom"/>
</dbReference>
<reference evidence="3 4" key="2">
    <citation type="journal article" date="2012" name="Environ. Microbiol.">
        <title>Characterization of the first alginolytic operons in a marine bacterium: from their emergence in marine Flavobacteriia to their independent transfers to marine Proteobacteria and human gut Bacteroides.</title>
        <authorList>
            <person name="Thomas F."/>
            <person name="Barbeyron T."/>
            <person name="Tonon T."/>
            <person name="Genicot S."/>
            <person name="Czjzek M."/>
            <person name="Michel G."/>
        </authorList>
    </citation>
    <scope>NUCLEOTIDE SEQUENCE [LARGE SCALE GENOMIC DNA]</scope>
    <source>
        <strain evidence="4">DSM 12802 / CCUG 47099 / CIP 106680 / NCIMB 13871 / Dsij</strain>
    </source>
</reference>
<dbReference type="GO" id="GO:0016747">
    <property type="term" value="F:acyltransferase activity, transferring groups other than amino-acyl groups"/>
    <property type="evidence" value="ECO:0007669"/>
    <property type="project" value="InterPro"/>
</dbReference>
<feature type="transmembrane region" description="Helical" evidence="1">
    <location>
        <begin position="65"/>
        <end position="85"/>
    </location>
</feature>
<keyword evidence="4" id="KW-1185">Reference proteome</keyword>
<sequence length="310" mass="36666">MRKRFEWIDNIRGVMIILVALGHIITDGSIDNTFNSIMRMPTFFMISGYLFKFKPRKSYFKHKVMHLLVPYLVYLIPVLAIQMFFEEKGVIEYIARLLLGGPYLYAWTGVFWFITCLFFTQQIFNLFSNWKIKNITILMIIFLLFSYVNDIFFPSINIPLSINLCLYSCPLFFMGFLFKKIIEETSVSIVFPISILFLIFLTSTFYFNNLYINMKIADYGVPFLSFILSVISAFCCILIFKPFKNFHLFSFFGRASMVIMYLHLPFNYFILYIEPNLNPWLILSISVLTPTLLYYVFKKNPISRKYLLGE</sequence>
<evidence type="ECO:0000256" key="1">
    <source>
        <dbReference type="SAM" id="Phobius"/>
    </source>
</evidence>
<dbReference type="OrthoDB" id="9809782at2"/>
<keyword evidence="3" id="KW-0012">Acyltransferase</keyword>
<feature type="transmembrane region" description="Helical" evidence="1">
    <location>
        <begin position="134"/>
        <end position="152"/>
    </location>
</feature>
<dbReference type="HOGENOM" id="CLU_023915_4_0_10"/>
<keyword evidence="1" id="KW-0472">Membrane</keyword>
<reference evidence="4" key="1">
    <citation type="submission" date="2009-07" db="EMBL/GenBank/DDBJ databases">
        <title>Complete genome sequence of Zobellia galactanivorans Dsij.</title>
        <authorList>
            <consortium name="Genoscope - CEA"/>
        </authorList>
    </citation>
    <scope>NUCLEOTIDE SEQUENCE [LARGE SCALE GENOMIC DNA]</scope>
    <source>
        <strain evidence="4">DSM 12802 / CCUG 47099 / CIP 106680 / NCIMB 13871 / Dsij</strain>
    </source>
</reference>
<feature type="transmembrane region" description="Helical" evidence="1">
    <location>
        <begin position="219"/>
        <end position="240"/>
    </location>
</feature>
<proteinExistence type="predicted"/>
<protein>
    <submittedName>
        <fullName evidence="3">O-acetyltransferase</fullName>
        <ecNumber evidence="3">2.3.1.-</ecNumber>
    </submittedName>
</protein>
<feature type="transmembrane region" description="Helical" evidence="1">
    <location>
        <begin position="158"/>
        <end position="177"/>
    </location>
</feature>
<feature type="transmembrane region" description="Helical" evidence="1">
    <location>
        <begin position="252"/>
        <end position="273"/>
    </location>
</feature>
<dbReference type="Proteomes" id="UP000008898">
    <property type="component" value="Chromosome"/>
</dbReference>
<feature type="transmembrane region" description="Helical" evidence="1">
    <location>
        <begin position="7"/>
        <end position="25"/>
    </location>
</feature>
<dbReference type="PATRIC" id="fig|63186.3.peg.1095"/>
<keyword evidence="1" id="KW-0812">Transmembrane</keyword>
<dbReference type="AlphaFoldDB" id="G0L2S8"/>
<keyword evidence="3" id="KW-0808">Transferase</keyword>
<organism evidence="3 4">
    <name type="scientific">Zobellia galactanivorans (strain DSM 12802 / CCUG 47099 / CIP 106680 / NCIMB 13871 / Dsij)</name>
    <dbReference type="NCBI Taxonomy" id="63186"/>
    <lineage>
        <taxon>Bacteria</taxon>
        <taxon>Pseudomonadati</taxon>
        <taxon>Bacteroidota</taxon>
        <taxon>Flavobacteriia</taxon>
        <taxon>Flavobacteriales</taxon>
        <taxon>Flavobacteriaceae</taxon>
        <taxon>Zobellia</taxon>
    </lineage>
</organism>
<dbReference type="EMBL" id="FP476056">
    <property type="protein sequence ID" value="CAZ95169.1"/>
    <property type="molecule type" value="Genomic_DNA"/>
</dbReference>
<dbReference type="Pfam" id="PF01757">
    <property type="entry name" value="Acyl_transf_3"/>
    <property type="match status" value="1"/>
</dbReference>
<accession>G0L2S8</accession>
<evidence type="ECO:0000313" key="4">
    <source>
        <dbReference type="Proteomes" id="UP000008898"/>
    </source>
</evidence>
<feature type="transmembrane region" description="Helical" evidence="1">
    <location>
        <begin position="189"/>
        <end position="207"/>
    </location>
</feature>
<feature type="transmembrane region" description="Helical" evidence="1">
    <location>
        <begin position="105"/>
        <end position="127"/>
    </location>
</feature>
<feature type="transmembrane region" description="Helical" evidence="1">
    <location>
        <begin position="279"/>
        <end position="297"/>
    </location>
</feature>
<name>G0L2S8_ZOBGA</name>
<evidence type="ECO:0000313" key="3">
    <source>
        <dbReference type="EMBL" id="CAZ95169.1"/>
    </source>
</evidence>